<keyword evidence="1" id="KW-0378">Hydrolase</keyword>
<keyword evidence="1" id="KW-0347">Helicase</keyword>
<evidence type="ECO:0000313" key="1">
    <source>
        <dbReference type="EMBL" id="CAH6721247.1"/>
    </source>
</evidence>
<accession>A0ACA9Y8M6</accession>
<keyword evidence="1" id="KW-0067">ATP-binding</keyword>
<gene>
    <name evidence="1" type="ORF">CLIB1444_05S06854</name>
</gene>
<proteinExistence type="predicted"/>
<sequence>MEEEEDFKQYDIRDGIIFLIEINESIFQSLKELNGKNQLFEIISSIDDLLQDMIIILPNTGVGIYLYNCESEDNSYNLKKISGLHDLSSTKMKYIHDLVTDDIENRAKLPDLFKVGNNNENNLPKVLTKIIDQFDKSHYKTRKLVWFTNNDQPFESKNVRDSLHRIIEDYEDRGIQINPIFLNKQSNDFDISKYRDIFSSTGYLNNYKNSTIVSEKIKNAIIRLKEIKRIQFACNLILSDGKLSGNLGISIKGYTLYNQEKLTKTRNLYYHDNKLKLVETESTIKNEAGEEITLATDDKKSAVELKYDAGIKSGIELNDEEKTILHLGPQQWEFLKNYAFDNNPDNLEDSEDDEDNDDETDSPNTDISPPPYLKLLGFRHIDKFTPFYNLSPPAFITGDYFNGKNSTYGYTESLKTMSLLYKSCIKLKRYAVVFGCTKRNSLPSLYALYPTNLPRSTKSQNFEFPHGFLLVKLPWLEDIRSLPESVINDDMRKFPVDNKNANPRELVDLYKKLVDSHRWEHFNPNAFPNPVINYHYKILKHNLLQIPFEEDDKLLKNNDSTYPVVEKIFETFKKGELQEISEYITQYLNKFDNLDTVREYNNPAKRQKVDDSLTLEQVLTGWKSGELNSFTVSQLKSFARSQKITMGNKKDVLIENINAFLNAKEKNLS</sequence>
<protein>
    <submittedName>
        <fullName evidence="1">ATP-dependent DNA helicase II subunit 1</fullName>
    </submittedName>
</protein>
<keyword evidence="1" id="KW-0547">Nucleotide-binding</keyword>
<organism evidence="1 2">
    <name type="scientific">[Candida] jaroonii</name>
    <dbReference type="NCBI Taxonomy" id="467808"/>
    <lineage>
        <taxon>Eukaryota</taxon>
        <taxon>Fungi</taxon>
        <taxon>Dikarya</taxon>
        <taxon>Ascomycota</taxon>
        <taxon>Saccharomycotina</taxon>
        <taxon>Pichiomycetes</taxon>
        <taxon>Debaryomycetaceae</taxon>
        <taxon>Yamadazyma</taxon>
    </lineage>
</organism>
<comment type="caution">
    <text evidence="1">The sequence shown here is derived from an EMBL/GenBank/DDBJ whole genome shotgun (WGS) entry which is preliminary data.</text>
</comment>
<dbReference type="EMBL" id="CALSDN010000005">
    <property type="protein sequence ID" value="CAH6721247.1"/>
    <property type="molecule type" value="Genomic_DNA"/>
</dbReference>
<evidence type="ECO:0000313" key="2">
    <source>
        <dbReference type="Proteomes" id="UP001152531"/>
    </source>
</evidence>
<keyword evidence="2" id="KW-1185">Reference proteome</keyword>
<name>A0ACA9Y8M6_9ASCO</name>
<reference evidence="1" key="1">
    <citation type="submission" date="2022-06" db="EMBL/GenBank/DDBJ databases">
        <authorList>
            <person name="Legras J.-L."/>
            <person name="Devillers H."/>
            <person name="Grondin C."/>
        </authorList>
    </citation>
    <scope>NUCLEOTIDE SEQUENCE</scope>
    <source>
        <strain evidence="1">CLIB 1444</strain>
    </source>
</reference>
<dbReference type="Proteomes" id="UP001152531">
    <property type="component" value="Unassembled WGS sequence"/>
</dbReference>